<feature type="transmembrane region" description="Helical" evidence="1">
    <location>
        <begin position="43"/>
        <end position="62"/>
    </location>
</feature>
<keyword evidence="1" id="KW-0472">Membrane</keyword>
<dbReference type="EMBL" id="AZFA01000007">
    <property type="protein sequence ID" value="KRL67227.1"/>
    <property type="molecule type" value="Genomic_DNA"/>
</dbReference>
<proteinExistence type="predicted"/>
<evidence type="ECO:0000256" key="1">
    <source>
        <dbReference type="SAM" id="Phobius"/>
    </source>
</evidence>
<dbReference type="RefSeq" id="WP_010625535.1">
    <property type="nucleotide sequence ID" value="NZ_AZFA01000007.1"/>
</dbReference>
<reference evidence="2 3" key="1">
    <citation type="journal article" date="2015" name="Genome Announc.">
        <title>Expanding the biotechnology potential of lactobacilli through comparative genomics of 213 strains and associated genera.</title>
        <authorList>
            <person name="Sun Z."/>
            <person name="Harris H.M."/>
            <person name="McCann A."/>
            <person name="Guo C."/>
            <person name="Argimon S."/>
            <person name="Zhang W."/>
            <person name="Yang X."/>
            <person name="Jeffery I.B."/>
            <person name="Cooney J.C."/>
            <person name="Kagawa T.F."/>
            <person name="Liu W."/>
            <person name="Song Y."/>
            <person name="Salvetti E."/>
            <person name="Wrobel A."/>
            <person name="Rasinkangas P."/>
            <person name="Parkhill J."/>
            <person name="Rea M.C."/>
            <person name="O'Sullivan O."/>
            <person name="Ritari J."/>
            <person name="Douillard F.P."/>
            <person name="Paul Ross R."/>
            <person name="Yang R."/>
            <person name="Briner A.E."/>
            <person name="Felis G.E."/>
            <person name="de Vos W.M."/>
            <person name="Barrangou R."/>
            <person name="Klaenhammer T.R."/>
            <person name="Caufield P.W."/>
            <person name="Cui Y."/>
            <person name="Zhang H."/>
            <person name="O'Toole P.W."/>
        </authorList>
    </citation>
    <scope>NUCLEOTIDE SEQUENCE [LARGE SCALE GENOMIC DNA]</scope>
    <source>
        <strain evidence="2 3">DSM 14857</strain>
    </source>
</reference>
<keyword evidence="3" id="KW-1185">Reference proteome</keyword>
<evidence type="ECO:0000313" key="2">
    <source>
        <dbReference type="EMBL" id="KRL67227.1"/>
    </source>
</evidence>
<organism evidence="2 3">
    <name type="scientific">Companilactobacillus versmoldensis DSM 14857 = KCTC 3814</name>
    <dbReference type="NCBI Taxonomy" id="1423815"/>
    <lineage>
        <taxon>Bacteria</taxon>
        <taxon>Bacillati</taxon>
        <taxon>Bacillota</taxon>
        <taxon>Bacilli</taxon>
        <taxon>Lactobacillales</taxon>
        <taxon>Lactobacillaceae</taxon>
        <taxon>Companilactobacillus</taxon>
    </lineage>
</organism>
<accession>A0A0R1SQ37</accession>
<keyword evidence="1" id="KW-1133">Transmembrane helix</keyword>
<dbReference type="eggNOG" id="ENOG5030AKZ">
    <property type="taxonomic scope" value="Bacteria"/>
</dbReference>
<dbReference type="Proteomes" id="UP000051647">
    <property type="component" value="Unassembled WGS sequence"/>
</dbReference>
<keyword evidence="1" id="KW-0812">Transmembrane</keyword>
<gene>
    <name evidence="2" type="ORF">FC27_GL002074</name>
</gene>
<protein>
    <submittedName>
        <fullName evidence="2">Uncharacterized protein</fullName>
    </submittedName>
</protein>
<sequence length="210" mass="23653">MEVLSEVLVLMSGWFFIGLLGFVVTLFIGRNKGNKTAQMTGKYGSLICLALSVSLISLGLIANESVEEEAARQEEMNKAFTKSSKQFTKFAKSADSYASIVADLEHREWGNAIDGSGNFDVDETVSDIVFNNSGLIGIVNRNLKDMKKQLNIMEKNDTNKFDYKAHKELYKKTKKMYNFISSPYGSYLNFPSNFRSFEDDFDDAYSNLTK</sequence>
<dbReference type="PATRIC" id="fig|1423815.3.peg.2128"/>
<evidence type="ECO:0000313" key="3">
    <source>
        <dbReference type="Proteomes" id="UP000051647"/>
    </source>
</evidence>
<feature type="transmembrane region" description="Helical" evidence="1">
    <location>
        <begin position="12"/>
        <end position="31"/>
    </location>
</feature>
<dbReference type="AlphaFoldDB" id="A0A0R1SQ37"/>
<comment type="caution">
    <text evidence="2">The sequence shown here is derived from an EMBL/GenBank/DDBJ whole genome shotgun (WGS) entry which is preliminary data.</text>
</comment>
<name>A0A0R1SQ37_9LACO</name>